<evidence type="ECO:0000313" key="2">
    <source>
        <dbReference type="Proteomes" id="UP001642483"/>
    </source>
</evidence>
<proteinExistence type="predicted"/>
<dbReference type="EMBL" id="CAWYQH010000141">
    <property type="protein sequence ID" value="CAK8694072.1"/>
    <property type="molecule type" value="Genomic_DNA"/>
</dbReference>
<name>A0ABP0GQQ5_CLALP</name>
<dbReference type="Proteomes" id="UP001642483">
    <property type="component" value="Unassembled WGS sequence"/>
</dbReference>
<comment type="caution">
    <text evidence="1">The sequence shown here is derived from an EMBL/GenBank/DDBJ whole genome shotgun (WGS) entry which is preliminary data.</text>
</comment>
<sequence>MSYRETDVIDVTKKAPEGSKFNLTLDLDALGKILRHDDAKDRDVVVYSTAGPPRFANSFHSNLIL</sequence>
<keyword evidence="2" id="KW-1185">Reference proteome</keyword>
<gene>
    <name evidence="1" type="ORF">CVLEPA_LOCUS27347</name>
</gene>
<organism evidence="1 2">
    <name type="scientific">Clavelina lepadiformis</name>
    <name type="common">Light-bulb sea squirt</name>
    <name type="synonym">Ascidia lepadiformis</name>
    <dbReference type="NCBI Taxonomy" id="159417"/>
    <lineage>
        <taxon>Eukaryota</taxon>
        <taxon>Metazoa</taxon>
        <taxon>Chordata</taxon>
        <taxon>Tunicata</taxon>
        <taxon>Ascidiacea</taxon>
        <taxon>Aplousobranchia</taxon>
        <taxon>Clavelinidae</taxon>
        <taxon>Clavelina</taxon>
    </lineage>
</organism>
<accession>A0ABP0GQQ5</accession>
<evidence type="ECO:0000313" key="1">
    <source>
        <dbReference type="EMBL" id="CAK8694072.1"/>
    </source>
</evidence>
<reference evidence="1 2" key="1">
    <citation type="submission" date="2024-02" db="EMBL/GenBank/DDBJ databases">
        <authorList>
            <person name="Daric V."/>
            <person name="Darras S."/>
        </authorList>
    </citation>
    <scope>NUCLEOTIDE SEQUENCE [LARGE SCALE GENOMIC DNA]</scope>
</reference>
<protein>
    <submittedName>
        <fullName evidence="1">Uncharacterized protein</fullName>
    </submittedName>
</protein>